<name>A0A6H2A465_9ZZZZ</name>
<protein>
    <recommendedName>
        <fullName evidence="2">Phage ABA sandwich domain-containing protein</fullName>
    </recommendedName>
</protein>
<proteinExistence type="predicted"/>
<organism evidence="1">
    <name type="scientific">viral metagenome</name>
    <dbReference type="NCBI Taxonomy" id="1070528"/>
    <lineage>
        <taxon>unclassified sequences</taxon>
        <taxon>metagenomes</taxon>
        <taxon>organismal metagenomes</taxon>
    </lineage>
</organism>
<dbReference type="Gene3D" id="3.30.2120.10">
    <property type="entry name" value="Bacillus phage protein-like"/>
    <property type="match status" value="1"/>
</dbReference>
<dbReference type="AlphaFoldDB" id="A0A6H2A465"/>
<accession>A0A6H2A465</accession>
<dbReference type="InterPro" id="IPR028985">
    <property type="entry name" value="Bacillus_phage_prot-like"/>
</dbReference>
<gene>
    <name evidence="1" type="ORF">TM448A05167_0003</name>
</gene>
<reference evidence="1" key="1">
    <citation type="submission" date="2020-03" db="EMBL/GenBank/DDBJ databases">
        <title>The deep terrestrial virosphere.</title>
        <authorList>
            <person name="Holmfeldt K."/>
            <person name="Nilsson E."/>
            <person name="Simone D."/>
            <person name="Lopez-Fernandez M."/>
            <person name="Wu X."/>
            <person name="de Brujin I."/>
            <person name="Lundin D."/>
            <person name="Andersson A."/>
            <person name="Bertilsson S."/>
            <person name="Dopson M."/>
        </authorList>
    </citation>
    <scope>NUCLEOTIDE SEQUENCE</scope>
    <source>
        <strain evidence="1">TM448A05167</strain>
    </source>
</reference>
<sequence>MNQEQIDLIATKVMGWKRQHACGIEWWADESFRIISDCEATGVIIDVDDFNPYECWGSAGMVWDKLVELGYRLLAQGITEGCMATWITEDSTDSTGICGGFTEAIAQAALKIAEGGVER</sequence>
<evidence type="ECO:0000313" key="1">
    <source>
        <dbReference type="EMBL" id="QJA54499.1"/>
    </source>
</evidence>
<dbReference type="EMBL" id="MT144512">
    <property type="protein sequence ID" value="QJA54499.1"/>
    <property type="molecule type" value="Genomic_DNA"/>
</dbReference>
<evidence type="ECO:0008006" key="2">
    <source>
        <dbReference type="Google" id="ProtNLM"/>
    </source>
</evidence>